<dbReference type="GO" id="GO:0006596">
    <property type="term" value="P:polyamine biosynthetic process"/>
    <property type="evidence" value="ECO:0007669"/>
    <property type="project" value="UniProtKB-KW"/>
</dbReference>
<dbReference type="Proteomes" id="UP000427906">
    <property type="component" value="Chromosome"/>
</dbReference>
<evidence type="ECO:0000313" key="2">
    <source>
        <dbReference type="EMBL" id="BBO71318.1"/>
    </source>
</evidence>
<accession>A0A5K7YRH7</accession>
<protein>
    <submittedName>
        <fullName evidence="2">Spermidine synthase</fullName>
    </submittedName>
</protein>
<sequence length="242" mass="26791">MKPKFEELDYQKTRLGDLVLQRRRMLTLDGREVYEVRLGEEYLMSSLFHDAEAALANIGLGALDGAGWDVVVGGLGLGYTAAAALTFKQVARVVVVEALAPVIEWHRRGLVPNGNVLTGDARCVYHHADFFALARGDGFDPAVKGIRFDAILLDIDHTPESWLHGSHADLYSIKGMHRLKSFLKPHGIFALWSNDPPEDDFLKLMSTVFASAEGHRVDFDNPLQQTVATNGVYVARCSNRSK</sequence>
<proteinExistence type="predicted"/>
<name>A0A5K7YRH7_9BACT</name>
<dbReference type="AlphaFoldDB" id="A0A5K7YRH7"/>
<evidence type="ECO:0000313" key="3">
    <source>
        <dbReference type="Proteomes" id="UP000427906"/>
    </source>
</evidence>
<dbReference type="PANTHER" id="PTHR43317">
    <property type="entry name" value="THERMOSPERMINE SYNTHASE ACAULIS5"/>
    <property type="match status" value="1"/>
</dbReference>
<dbReference type="Gene3D" id="3.40.50.150">
    <property type="entry name" value="Vaccinia Virus protein VP39"/>
    <property type="match status" value="1"/>
</dbReference>
<dbReference type="PANTHER" id="PTHR43317:SF3">
    <property type="entry name" value="BLR2883 PROTEIN"/>
    <property type="match status" value="1"/>
</dbReference>
<dbReference type="RefSeq" id="WP_155319177.1">
    <property type="nucleotide sequence ID" value="NZ_AP021874.1"/>
</dbReference>
<dbReference type="OrthoDB" id="9793351at2"/>
<keyword evidence="1" id="KW-0620">Polyamine biosynthesis</keyword>
<keyword evidence="3" id="KW-1185">Reference proteome</keyword>
<evidence type="ECO:0000256" key="1">
    <source>
        <dbReference type="ARBA" id="ARBA00023115"/>
    </source>
</evidence>
<organism evidence="2 3">
    <name type="scientific">Desulfosarcina alkanivorans</name>
    <dbReference type="NCBI Taxonomy" id="571177"/>
    <lineage>
        <taxon>Bacteria</taxon>
        <taxon>Pseudomonadati</taxon>
        <taxon>Thermodesulfobacteriota</taxon>
        <taxon>Desulfobacteria</taxon>
        <taxon>Desulfobacterales</taxon>
        <taxon>Desulfosarcinaceae</taxon>
        <taxon>Desulfosarcina</taxon>
    </lineage>
</organism>
<reference evidence="2 3" key="1">
    <citation type="submission" date="2019-11" db="EMBL/GenBank/DDBJ databases">
        <title>Comparative genomics of hydrocarbon-degrading Desulfosarcina strains.</title>
        <authorList>
            <person name="Watanabe M."/>
            <person name="Kojima H."/>
            <person name="Fukui M."/>
        </authorList>
    </citation>
    <scope>NUCLEOTIDE SEQUENCE [LARGE SCALE GENOMIC DNA]</scope>
    <source>
        <strain evidence="2 3">PL12</strain>
    </source>
</reference>
<dbReference type="InterPro" id="IPR029063">
    <property type="entry name" value="SAM-dependent_MTases_sf"/>
</dbReference>
<dbReference type="KEGG" id="dalk:DSCA_52480"/>
<dbReference type="EMBL" id="AP021874">
    <property type="protein sequence ID" value="BBO71318.1"/>
    <property type="molecule type" value="Genomic_DNA"/>
</dbReference>
<dbReference type="SUPFAM" id="SSF53335">
    <property type="entry name" value="S-adenosyl-L-methionine-dependent methyltransferases"/>
    <property type="match status" value="1"/>
</dbReference>
<gene>
    <name evidence="2" type="ORF">DSCA_52480</name>
</gene>